<name>A0AAD5P459_ACENE</name>
<accession>A0AAD5P459</accession>
<feature type="repeat" description="PPR" evidence="2">
    <location>
        <begin position="19"/>
        <end position="53"/>
    </location>
</feature>
<keyword evidence="4" id="KW-1185">Reference proteome</keyword>
<dbReference type="PANTHER" id="PTHR47942:SF63">
    <property type="entry name" value="PENTATRICOPEPTIDE REPEAT-CONTAINING PROTEIN"/>
    <property type="match status" value="1"/>
</dbReference>
<dbReference type="InterPro" id="IPR051222">
    <property type="entry name" value="PPR/CCM1_RNA-binding"/>
</dbReference>
<dbReference type="PANTHER" id="PTHR47942">
    <property type="entry name" value="TETRATRICOPEPTIDE REPEAT (TPR)-LIKE SUPERFAMILY PROTEIN-RELATED"/>
    <property type="match status" value="1"/>
</dbReference>
<dbReference type="EMBL" id="JAJSOW010000001">
    <property type="protein sequence ID" value="KAI9199978.1"/>
    <property type="molecule type" value="Genomic_DNA"/>
</dbReference>
<protein>
    <recommendedName>
        <fullName evidence="5">Pentatricopeptide repeat-containing protein</fullName>
    </recommendedName>
</protein>
<evidence type="ECO:0000256" key="2">
    <source>
        <dbReference type="PROSITE-ProRule" id="PRU00708"/>
    </source>
</evidence>
<dbReference type="InterPro" id="IPR011990">
    <property type="entry name" value="TPR-like_helical_dom_sf"/>
</dbReference>
<keyword evidence="1" id="KW-0677">Repeat</keyword>
<evidence type="ECO:0000313" key="4">
    <source>
        <dbReference type="Proteomes" id="UP001064489"/>
    </source>
</evidence>
<feature type="repeat" description="PPR" evidence="2">
    <location>
        <begin position="54"/>
        <end position="88"/>
    </location>
</feature>
<dbReference type="PROSITE" id="PS51375">
    <property type="entry name" value="PPR"/>
    <property type="match status" value="3"/>
</dbReference>
<reference evidence="3" key="2">
    <citation type="submission" date="2023-02" db="EMBL/GenBank/DDBJ databases">
        <authorList>
            <person name="Swenson N.G."/>
            <person name="Wegrzyn J.L."/>
            <person name="Mcevoy S.L."/>
        </authorList>
    </citation>
    <scope>NUCLEOTIDE SEQUENCE</scope>
    <source>
        <strain evidence="3">91603</strain>
        <tissue evidence="3">Leaf</tissue>
    </source>
</reference>
<feature type="repeat" description="PPR" evidence="2">
    <location>
        <begin position="120"/>
        <end position="154"/>
    </location>
</feature>
<evidence type="ECO:0008006" key="5">
    <source>
        <dbReference type="Google" id="ProtNLM"/>
    </source>
</evidence>
<sequence length="178" mass="20014">MKEADQLFEKITAKGISPDLVMYNALIDGHCVNGNIDSAFSLLKKMDEMKILPDEVTYNTKLQGYCREEKIEEACEPLDQIKRKGIKPDHVSYSTLISGYDMKDAFRVRDEMLSISFNPTLLTYNALIQGLCKNQQGDLAEDLLKEMVIKGITPDNSTYFSLIEEIGKVDKAAESCDS</sequence>
<comment type="caution">
    <text evidence="3">The sequence shown here is derived from an EMBL/GenBank/DDBJ whole genome shotgun (WGS) entry which is preliminary data.</text>
</comment>
<dbReference type="AlphaFoldDB" id="A0AAD5P459"/>
<gene>
    <name evidence="3" type="ORF">LWI28_000996</name>
</gene>
<dbReference type="Pfam" id="PF12854">
    <property type="entry name" value="PPR_1"/>
    <property type="match status" value="1"/>
</dbReference>
<evidence type="ECO:0000313" key="3">
    <source>
        <dbReference type="EMBL" id="KAI9199978.1"/>
    </source>
</evidence>
<dbReference type="NCBIfam" id="TIGR00756">
    <property type="entry name" value="PPR"/>
    <property type="match status" value="3"/>
</dbReference>
<organism evidence="3 4">
    <name type="scientific">Acer negundo</name>
    <name type="common">Box elder</name>
    <dbReference type="NCBI Taxonomy" id="4023"/>
    <lineage>
        <taxon>Eukaryota</taxon>
        <taxon>Viridiplantae</taxon>
        <taxon>Streptophyta</taxon>
        <taxon>Embryophyta</taxon>
        <taxon>Tracheophyta</taxon>
        <taxon>Spermatophyta</taxon>
        <taxon>Magnoliopsida</taxon>
        <taxon>eudicotyledons</taxon>
        <taxon>Gunneridae</taxon>
        <taxon>Pentapetalae</taxon>
        <taxon>rosids</taxon>
        <taxon>malvids</taxon>
        <taxon>Sapindales</taxon>
        <taxon>Sapindaceae</taxon>
        <taxon>Hippocastanoideae</taxon>
        <taxon>Acereae</taxon>
        <taxon>Acer</taxon>
    </lineage>
</organism>
<proteinExistence type="predicted"/>
<dbReference type="Proteomes" id="UP001064489">
    <property type="component" value="Chromosome 9"/>
</dbReference>
<reference evidence="3" key="1">
    <citation type="journal article" date="2022" name="Plant J.">
        <title>Strategies of tolerance reflected in two North American maple genomes.</title>
        <authorList>
            <person name="McEvoy S.L."/>
            <person name="Sezen U.U."/>
            <person name="Trouern-Trend A."/>
            <person name="McMahon S.M."/>
            <person name="Schaberg P.G."/>
            <person name="Yang J."/>
            <person name="Wegrzyn J.L."/>
            <person name="Swenson N.G."/>
        </authorList>
    </citation>
    <scope>NUCLEOTIDE SEQUENCE</scope>
    <source>
        <strain evidence="3">91603</strain>
    </source>
</reference>
<dbReference type="Pfam" id="PF13041">
    <property type="entry name" value="PPR_2"/>
    <property type="match status" value="2"/>
</dbReference>
<dbReference type="InterPro" id="IPR002885">
    <property type="entry name" value="PPR_rpt"/>
</dbReference>
<dbReference type="Gene3D" id="1.25.40.10">
    <property type="entry name" value="Tetratricopeptide repeat domain"/>
    <property type="match status" value="2"/>
</dbReference>
<evidence type="ECO:0000256" key="1">
    <source>
        <dbReference type="ARBA" id="ARBA00022737"/>
    </source>
</evidence>